<dbReference type="AlphaFoldDB" id="A0A6J4JMJ9"/>
<gene>
    <name evidence="2" type="ORF">AVDCRST_MAG93-3281</name>
</gene>
<protein>
    <submittedName>
        <fullName evidence="2">Uncharacterized protein</fullName>
    </submittedName>
</protein>
<reference evidence="2" key="1">
    <citation type="submission" date="2020-02" db="EMBL/GenBank/DDBJ databases">
        <authorList>
            <person name="Meier V. D."/>
        </authorList>
    </citation>
    <scope>NUCLEOTIDE SEQUENCE</scope>
    <source>
        <strain evidence="2">AVDCRST_MAG93</strain>
    </source>
</reference>
<evidence type="ECO:0000256" key="1">
    <source>
        <dbReference type="SAM" id="Coils"/>
    </source>
</evidence>
<accession>A0A6J4JMJ9</accession>
<dbReference type="EMBL" id="CADCTR010001122">
    <property type="protein sequence ID" value="CAA9282417.1"/>
    <property type="molecule type" value="Genomic_DNA"/>
</dbReference>
<feature type="coiled-coil region" evidence="1">
    <location>
        <begin position="1"/>
        <end position="28"/>
    </location>
</feature>
<keyword evidence="1" id="KW-0175">Coiled coil</keyword>
<name>A0A6J4JMJ9_9CHLR</name>
<organism evidence="2">
    <name type="scientific">uncultured Chloroflexia bacterium</name>
    <dbReference type="NCBI Taxonomy" id="1672391"/>
    <lineage>
        <taxon>Bacteria</taxon>
        <taxon>Bacillati</taxon>
        <taxon>Chloroflexota</taxon>
        <taxon>Chloroflexia</taxon>
        <taxon>environmental samples</taxon>
    </lineage>
</organism>
<proteinExistence type="predicted"/>
<sequence length="66" mass="8057">MEESERRLEESERSAEQLRSRLAKAERAERDLFFLLRRLANSPLGWLLRYKENFRKLERRYLGTDA</sequence>
<evidence type="ECO:0000313" key="2">
    <source>
        <dbReference type="EMBL" id="CAA9282417.1"/>
    </source>
</evidence>